<sequence>MKIVRKLFHFLCIFVLLIIFSCQDDTFIETQQEEILQTKPTIKSSTLFKKDLENNVKLNAKMNSLSTFKNQQIGKNVYNDTYNFTIETNVAKFVEDLENDTHSYTFAVHRMNNSVSTVENVVFSYDTESDTYEASLVTYLFSASQKEEYLQNGYITTAYDIHYEAVAIDSADILQKNSLPCTVTYQEFHIPNGSSNSHLYSTNGHIQNQCEHENDDDNPCDTYTVIDIYCPDGGSSSTGNATDDNTSSTTNANTSSTGGGNNTTTNSGDSGGDATDNIITSIITREENVKQSILECINGLAQFNTVDMTTIDPEILNLNNLTLTNWITINNYLQDNGCNENSQEQIITQLIDVYDDYQVINELEGKALCVYNKLKSSSVGFKNSIKKFDGDFPVAHLKLIEEDLGSTRGTTRPPINGYSPDYVITVVMNNNSTSQGINYRPNLLVAKTLVHEILHAEMFRKLMSLINQGNFDLITEEELEELLENGDFPGIYDYYRRYKNWQHAQMATHYRKSLARILQEFDTGISVPDNQEPQQLYLDLSWEGLRYDNIPAWVNLPLSEKNRIDTVISNYITNNTNETCTQ</sequence>
<evidence type="ECO:0000256" key="2">
    <source>
        <dbReference type="SAM" id="SignalP"/>
    </source>
</evidence>
<protein>
    <recommendedName>
        <fullName evidence="5">Lipoprotein</fullName>
    </recommendedName>
</protein>
<dbReference type="OrthoDB" id="1450227at2"/>
<feature type="region of interest" description="Disordered" evidence="1">
    <location>
        <begin position="237"/>
        <end position="274"/>
    </location>
</feature>
<feature type="chain" id="PRO_5002737043" description="Lipoprotein" evidence="2">
    <location>
        <begin position="25"/>
        <end position="582"/>
    </location>
</feature>
<keyword evidence="2" id="KW-0732">Signal</keyword>
<evidence type="ECO:0000256" key="1">
    <source>
        <dbReference type="SAM" id="MobiDB-lite"/>
    </source>
</evidence>
<dbReference type="AlphaFoldDB" id="A9E3X1"/>
<gene>
    <name evidence="3" type="ORF">KAOT1_09431</name>
</gene>
<dbReference type="PROSITE" id="PS51257">
    <property type="entry name" value="PROKAR_LIPOPROTEIN"/>
    <property type="match status" value="1"/>
</dbReference>
<name>A9E3X1_9FLAO</name>
<reference evidence="3 4" key="1">
    <citation type="journal article" date="2011" name="J. Bacteriol.">
        <title>Genome sequence of the algicidal bacterium Kordia algicida OT-1.</title>
        <authorList>
            <person name="Lee H.S."/>
            <person name="Kang S.G."/>
            <person name="Kwon K.K."/>
            <person name="Lee J.H."/>
            <person name="Kim S.J."/>
        </authorList>
    </citation>
    <scope>NUCLEOTIDE SEQUENCE [LARGE SCALE GENOMIC DNA]</scope>
    <source>
        <strain evidence="3 4">OT-1</strain>
    </source>
</reference>
<accession>A9E3X1</accession>
<keyword evidence="4" id="KW-1185">Reference proteome</keyword>
<evidence type="ECO:0008006" key="5">
    <source>
        <dbReference type="Google" id="ProtNLM"/>
    </source>
</evidence>
<feature type="signal peptide" evidence="2">
    <location>
        <begin position="1"/>
        <end position="24"/>
    </location>
</feature>
<dbReference type="HOGENOM" id="CLU_468324_0_0_10"/>
<dbReference type="RefSeq" id="WP_007094448.1">
    <property type="nucleotide sequence ID" value="NZ_CP142125.1"/>
</dbReference>
<evidence type="ECO:0000313" key="4">
    <source>
        <dbReference type="Proteomes" id="UP000002945"/>
    </source>
</evidence>
<dbReference type="EMBL" id="ABIB01000009">
    <property type="protein sequence ID" value="EDP95283.1"/>
    <property type="molecule type" value="Genomic_DNA"/>
</dbReference>
<organism evidence="3 4">
    <name type="scientific">Kordia algicida OT-1</name>
    <dbReference type="NCBI Taxonomy" id="391587"/>
    <lineage>
        <taxon>Bacteria</taxon>
        <taxon>Pseudomonadati</taxon>
        <taxon>Bacteroidota</taxon>
        <taxon>Flavobacteriia</taxon>
        <taxon>Flavobacteriales</taxon>
        <taxon>Flavobacteriaceae</taxon>
        <taxon>Kordia</taxon>
    </lineage>
</organism>
<dbReference type="eggNOG" id="ENOG5032WTT">
    <property type="taxonomic scope" value="Bacteria"/>
</dbReference>
<evidence type="ECO:0000313" key="3">
    <source>
        <dbReference type="EMBL" id="EDP95283.1"/>
    </source>
</evidence>
<comment type="caution">
    <text evidence="3">The sequence shown here is derived from an EMBL/GenBank/DDBJ whole genome shotgun (WGS) entry which is preliminary data.</text>
</comment>
<proteinExistence type="predicted"/>
<dbReference type="Proteomes" id="UP000002945">
    <property type="component" value="Unassembled WGS sequence"/>
</dbReference>
<dbReference type="STRING" id="391587.KAOT1_09431"/>